<dbReference type="Gene3D" id="2.40.10.350">
    <property type="entry name" value="Rod shape-determining protein MreC, domain 2"/>
    <property type="match status" value="1"/>
</dbReference>
<dbReference type="EMBL" id="CP002355">
    <property type="protein sequence ID" value="ADR34504.1"/>
    <property type="molecule type" value="Genomic_DNA"/>
</dbReference>
<dbReference type="GO" id="GO:0008360">
    <property type="term" value="P:regulation of cell shape"/>
    <property type="evidence" value="ECO:0007669"/>
    <property type="project" value="InterPro"/>
</dbReference>
<protein>
    <submittedName>
        <fullName evidence="2">Rod shape-determining protein MreC</fullName>
    </submittedName>
</protein>
<accession>E4U1N1</accession>
<evidence type="ECO:0000313" key="2">
    <source>
        <dbReference type="EMBL" id="ADR34504.1"/>
    </source>
</evidence>
<dbReference type="InterPro" id="IPR007221">
    <property type="entry name" value="MreC"/>
</dbReference>
<dbReference type="eggNOG" id="COG1792">
    <property type="taxonomic scope" value="Bacteria"/>
</dbReference>
<dbReference type="HOGENOM" id="CLU_061154_0_0_7"/>
<dbReference type="OrthoDB" id="5372414at2"/>
<organism evidence="2 3">
    <name type="scientific">Sulfuricurvum kujiense (strain ATCC BAA-921 / DSM 16994 / JCM 11577 / YK-1)</name>
    <dbReference type="NCBI Taxonomy" id="709032"/>
    <lineage>
        <taxon>Bacteria</taxon>
        <taxon>Pseudomonadati</taxon>
        <taxon>Campylobacterota</taxon>
        <taxon>Epsilonproteobacteria</taxon>
        <taxon>Campylobacterales</taxon>
        <taxon>Sulfurimonadaceae</taxon>
        <taxon>Sulfuricurvum</taxon>
    </lineage>
</organism>
<dbReference type="NCBIfam" id="NF010507">
    <property type="entry name" value="PRK13922.10-6"/>
    <property type="match status" value="1"/>
</dbReference>
<evidence type="ECO:0000259" key="1">
    <source>
        <dbReference type="Pfam" id="PF04085"/>
    </source>
</evidence>
<dbReference type="InterPro" id="IPR042175">
    <property type="entry name" value="Cell/Rod_MreC_2"/>
</dbReference>
<dbReference type="KEGG" id="sku:Sulku_1844"/>
<dbReference type="Pfam" id="PF04085">
    <property type="entry name" value="MreC"/>
    <property type="match status" value="1"/>
</dbReference>
<dbReference type="InterPro" id="IPR055342">
    <property type="entry name" value="MreC_beta-barrel_core"/>
</dbReference>
<dbReference type="STRING" id="709032.Sulku_1844"/>
<dbReference type="GO" id="GO:0005886">
    <property type="term" value="C:plasma membrane"/>
    <property type="evidence" value="ECO:0007669"/>
    <property type="project" value="TreeGrafter"/>
</dbReference>
<name>E4U1N1_SULKY</name>
<dbReference type="PANTHER" id="PTHR34138">
    <property type="entry name" value="CELL SHAPE-DETERMINING PROTEIN MREC"/>
    <property type="match status" value="1"/>
</dbReference>
<reference evidence="2 3" key="1">
    <citation type="journal article" date="2012" name="Stand. Genomic Sci.">
        <title>Complete genome sequence of the sulfur compounds oxidizing chemolithoautotroph Sulfuricurvum kujiense type strain (YK-1(T)).</title>
        <authorList>
            <person name="Han C."/>
            <person name="Kotsyurbenko O."/>
            <person name="Chertkov O."/>
            <person name="Held B."/>
            <person name="Lapidus A."/>
            <person name="Nolan M."/>
            <person name="Lucas S."/>
            <person name="Hammon N."/>
            <person name="Deshpande S."/>
            <person name="Cheng J.F."/>
            <person name="Tapia R."/>
            <person name="Goodwin L.A."/>
            <person name="Pitluck S."/>
            <person name="Liolios K."/>
            <person name="Pagani I."/>
            <person name="Ivanova N."/>
            <person name="Mavromatis K."/>
            <person name="Mikhailova N."/>
            <person name="Pati A."/>
            <person name="Chen A."/>
            <person name="Palaniappan K."/>
            <person name="Land M."/>
            <person name="Hauser L."/>
            <person name="Chang Y.J."/>
            <person name="Jeffries C.D."/>
            <person name="Brambilla E.M."/>
            <person name="Rohde M."/>
            <person name="Spring S."/>
            <person name="Sikorski J."/>
            <person name="Goker M."/>
            <person name="Woyke T."/>
            <person name="Bristow J."/>
            <person name="Eisen J.A."/>
            <person name="Markowitz V."/>
            <person name="Hugenholtz P."/>
            <person name="Kyrpides N.C."/>
            <person name="Klenk H.P."/>
            <person name="Detter J.C."/>
        </authorList>
    </citation>
    <scope>NUCLEOTIDE SEQUENCE [LARGE SCALE GENOMIC DNA]</scope>
    <source>
        <strain evidence="3">ATCC BAA-921 / DSM 16994 / JCM 11577 / YK-1</strain>
    </source>
</reference>
<sequence>MNKQSLTVAALLTLLVGGALYFTNFLQSPIIWLTHSIKSSYLNSVEHIQHAIDEHFYQQAMIIDLRDKNRYYEKELLNLHQVADEYQKLLLEYNSTFKTMPDTALVRTLSYVRFGDPHRVWIEMENFDPKKVYGLLYRGYAAGIVVSKNNHPLALLNGDVKSSYAVNIGASMAPGIVRGNNGRQLIVEFIPTWIPIAVGDEVQTSGLDRIFMSGLKVGKVVSFTKASGYQSAVIEPYFYGKNPAYFHVITKVR</sequence>
<dbReference type="Proteomes" id="UP000008721">
    <property type="component" value="Chromosome"/>
</dbReference>
<proteinExistence type="predicted"/>
<dbReference type="RefSeq" id="WP_013460701.1">
    <property type="nucleotide sequence ID" value="NC_014762.1"/>
</dbReference>
<dbReference type="PANTHER" id="PTHR34138:SF1">
    <property type="entry name" value="CELL SHAPE-DETERMINING PROTEIN MREC"/>
    <property type="match status" value="1"/>
</dbReference>
<gene>
    <name evidence="2" type="ordered locus">Sulku_1844</name>
</gene>
<dbReference type="AlphaFoldDB" id="E4U1N1"/>
<evidence type="ECO:0000313" key="3">
    <source>
        <dbReference type="Proteomes" id="UP000008721"/>
    </source>
</evidence>
<feature type="domain" description="Rod shape-determining protein MreC beta-barrel core" evidence="1">
    <location>
        <begin position="158"/>
        <end position="238"/>
    </location>
</feature>
<keyword evidence="3" id="KW-1185">Reference proteome</keyword>